<sequence length="72" mass="7838">MEEEEASEPLELLLSGRMFISARAAYGGRARGLCRCPRPRPTVARTDSLTENRAGVVAVVETMDQGQDQISS</sequence>
<protein>
    <submittedName>
        <fullName evidence="1">Uncharacterized protein</fullName>
    </submittedName>
</protein>
<dbReference type="EMBL" id="BGZK01002039">
    <property type="protein sequence ID" value="GBP89871.1"/>
    <property type="molecule type" value="Genomic_DNA"/>
</dbReference>
<proteinExistence type="predicted"/>
<comment type="caution">
    <text evidence="1">The sequence shown here is derived from an EMBL/GenBank/DDBJ whole genome shotgun (WGS) entry which is preliminary data.</text>
</comment>
<dbReference type="AlphaFoldDB" id="A0A4C1ZLW0"/>
<organism evidence="1 2">
    <name type="scientific">Eumeta variegata</name>
    <name type="common">Bagworm moth</name>
    <name type="synonym">Eumeta japonica</name>
    <dbReference type="NCBI Taxonomy" id="151549"/>
    <lineage>
        <taxon>Eukaryota</taxon>
        <taxon>Metazoa</taxon>
        <taxon>Ecdysozoa</taxon>
        <taxon>Arthropoda</taxon>
        <taxon>Hexapoda</taxon>
        <taxon>Insecta</taxon>
        <taxon>Pterygota</taxon>
        <taxon>Neoptera</taxon>
        <taxon>Endopterygota</taxon>
        <taxon>Lepidoptera</taxon>
        <taxon>Glossata</taxon>
        <taxon>Ditrysia</taxon>
        <taxon>Tineoidea</taxon>
        <taxon>Psychidae</taxon>
        <taxon>Oiketicinae</taxon>
        <taxon>Eumeta</taxon>
    </lineage>
</organism>
<evidence type="ECO:0000313" key="1">
    <source>
        <dbReference type="EMBL" id="GBP89871.1"/>
    </source>
</evidence>
<keyword evidence="2" id="KW-1185">Reference proteome</keyword>
<evidence type="ECO:0000313" key="2">
    <source>
        <dbReference type="Proteomes" id="UP000299102"/>
    </source>
</evidence>
<reference evidence="1 2" key="1">
    <citation type="journal article" date="2019" name="Commun. Biol.">
        <title>The bagworm genome reveals a unique fibroin gene that provides high tensile strength.</title>
        <authorList>
            <person name="Kono N."/>
            <person name="Nakamura H."/>
            <person name="Ohtoshi R."/>
            <person name="Tomita M."/>
            <person name="Numata K."/>
            <person name="Arakawa K."/>
        </authorList>
    </citation>
    <scope>NUCLEOTIDE SEQUENCE [LARGE SCALE GENOMIC DNA]</scope>
</reference>
<gene>
    <name evidence="1" type="ORF">EVAR_65760_1</name>
</gene>
<dbReference type="Proteomes" id="UP000299102">
    <property type="component" value="Unassembled WGS sequence"/>
</dbReference>
<accession>A0A4C1ZLW0</accession>
<name>A0A4C1ZLW0_EUMVA</name>